<name>A0A7V9A8Y2_9BACT</name>
<keyword evidence="2" id="KW-1185">Reference proteome</keyword>
<comment type="caution">
    <text evidence="1">The sequence shown here is derived from an EMBL/GenBank/DDBJ whole genome shotgun (WGS) entry which is preliminary data.</text>
</comment>
<gene>
    <name evidence="1" type="ORF">HOV93_39600</name>
</gene>
<sequence length="60" mass="6930">MVGRTINEVLCLDAAGTSAIVAFIHSRLFFFHLFITQPKLLIDNQREYQESIIFFHLSNC</sequence>
<dbReference type="EMBL" id="JABRWO010000011">
    <property type="protein sequence ID" value="MBA2116768.1"/>
    <property type="molecule type" value="Genomic_DNA"/>
</dbReference>
<organism evidence="1 2">
    <name type="scientific">Bremerella alba</name>
    <dbReference type="NCBI Taxonomy" id="980252"/>
    <lineage>
        <taxon>Bacteria</taxon>
        <taxon>Pseudomonadati</taxon>
        <taxon>Planctomycetota</taxon>
        <taxon>Planctomycetia</taxon>
        <taxon>Pirellulales</taxon>
        <taxon>Pirellulaceae</taxon>
        <taxon>Bremerella</taxon>
    </lineage>
</organism>
<evidence type="ECO:0000313" key="2">
    <source>
        <dbReference type="Proteomes" id="UP000551616"/>
    </source>
</evidence>
<dbReference type="AlphaFoldDB" id="A0A7V9A8Y2"/>
<evidence type="ECO:0000313" key="1">
    <source>
        <dbReference type="EMBL" id="MBA2116768.1"/>
    </source>
</evidence>
<protein>
    <submittedName>
        <fullName evidence="1">Uncharacterized protein</fullName>
    </submittedName>
</protein>
<proteinExistence type="predicted"/>
<accession>A0A7V9A8Y2</accession>
<dbReference type="Proteomes" id="UP000551616">
    <property type="component" value="Unassembled WGS sequence"/>
</dbReference>
<reference evidence="1 2" key="1">
    <citation type="submission" date="2020-05" db="EMBL/GenBank/DDBJ databases">
        <title>Bremerella alba sp. nov., a novel planctomycete isolated from the surface of the macroalga Fucus spiralis.</title>
        <authorList>
            <person name="Godinho O."/>
            <person name="Botelho R."/>
            <person name="Albuquerque L."/>
            <person name="Wiegand S."/>
            <person name="Da Costa M.S."/>
            <person name="Lobo-Da-Cunha A."/>
            <person name="Jogler C."/>
            <person name="Lage O.M."/>
        </authorList>
    </citation>
    <scope>NUCLEOTIDE SEQUENCE [LARGE SCALE GENOMIC DNA]</scope>
    <source>
        <strain evidence="1 2">FF15</strain>
    </source>
</reference>